<proteinExistence type="predicted"/>
<reference evidence="2" key="1">
    <citation type="journal article" date="2019" name="Int. J. Syst. Evol. Microbiol.">
        <title>The Global Catalogue of Microorganisms (GCM) 10K type strain sequencing project: providing services to taxonomists for standard genome sequencing and annotation.</title>
        <authorList>
            <consortium name="The Broad Institute Genomics Platform"/>
            <consortium name="The Broad Institute Genome Sequencing Center for Infectious Disease"/>
            <person name="Wu L."/>
            <person name="Ma J."/>
        </authorList>
    </citation>
    <scope>NUCLEOTIDE SEQUENCE [LARGE SCALE GENOMIC DNA]</scope>
    <source>
        <strain evidence="2">NBRC 103166</strain>
    </source>
</reference>
<organism evidence="1 2">
    <name type="scientific">Psychromonas marina</name>
    <dbReference type="NCBI Taxonomy" id="88364"/>
    <lineage>
        <taxon>Bacteria</taxon>
        <taxon>Pseudomonadati</taxon>
        <taxon>Pseudomonadota</taxon>
        <taxon>Gammaproteobacteria</taxon>
        <taxon>Alteromonadales</taxon>
        <taxon>Psychromonadaceae</taxon>
        <taxon>Psychromonas</taxon>
    </lineage>
</organism>
<sequence>MLVSKDNFPENKKLTVIFRMEPGSLGPDGIQYISEFCDFAQTQLQACSDAYLIWVIAPRLDKNLPELEFQLVNKKLTSPKAGQYLSFFGESLDSFEEQLEDNLEAIINQFFGR</sequence>
<evidence type="ECO:0000313" key="1">
    <source>
        <dbReference type="EMBL" id="GLS89981.1"/>
    </source>
</evidence>
<gene>
    <name evidence="1" type="ORF">GCM10007916_10480</name>
</gene>
<keyword evidence="2" id="KW-1185">Reference proteome</keyword>
<dbReference type="EMBL" id="BSPQ01000002">
    <property type="protein sequence ID" value="GLS89981.1"/>
    <property type="molecule type" value="Genomic_DNA"/>
</dbReference>
<accession>A0ABQ6DXU3</accession>
<name>A0ABQ6DXU3_9GAMM</name>
<comment type="caution">
    <text evidence="1">The sequence shown here is derived from an EMBL/GenBank/DDBJ whole genome shotgun (WGS) entry which is preliminary data.</text>
</comment>
<protein>
    <submittedName>
        <fullName evidence="1">Uncharacterized protein</fullName>
    </submittedName>
</protein>
<evidence type="ECO:0000313" key="2">
    <source>
        <dbReference type="Proteomes" id="UP001157353"/>
    </source>
</evidence>
<dbReference type="Proteomes" id="UP001157353">
    <property type="component" value="Unassembled WGS sequence"/>
</dbReference>